<evidence type="ECO:0000256" key="7">
    <source>
        <dbReference type="ARBA" id="ARBA00022840"/>
    </source>
</evidence>
<reference evidence="11 12" key="1">
    <citation type="journal article" date="2018" name="Environ. Microbiol.">
        <title>Novel energy conservation strategies and behaviour of Pelotomaculum schinkii driving syntrophic propionate catabolism.</title>
        <authorList>
            <person name="Hidalgo-Ahumada C.A.P."/>
            <person name="Nobu M.K."/>
            <person name="Narihiro T."/>
            <person name="Tamaki H."/>
            <person name="Liu W.T."/>
            <person name="Kamagata Y."/>
            <person name="Stams A.J.M."/>
            <person name="Imachi H."/>
            <person name="Sousa D.Z."/>
        </authorList>
    </citation>
    <scope>NUCLEOTIDE SEQUENCE [LARGE SCALE GENOMIC DNA]</scope>
    <source>
        <strain evidence="11 12">HH</strain>
    </source>
</reference>
<dbReference type="GO" id="GO:0047761">
    <property type="term" value="F:butyrate kinase activity"/>
    <property type="evidence" value="ECO:0007669"/>
    <property type="project" value="UniProtKB-UniRule"/>
</dbReference>
<dbReference type="PROSITE" id="PS01075">
    <property type="entry name" value="ACETATE_KINASE_1"/>
    <property type="match status" value="1"/>
</dbReference>
<dbReference type="GO" id="GO:0005737">
    <property type="term" value="C:cytoplasm"/>
    <property type="evidence" value="ECO:0007669"/>
    <property type="project" value="UniProtKB-SubCell"/>
</dbReference>
<keyword evidence="4 9" id="KW-0808">Transferase</keyword>
<evidence type="ECO:0000256" key="1">
    <source>
        <dbReference type="ARBA" id="ARBA00004496"/>
    </source>
</evidence>
<dbReference type="GO" id="GO:0008776">
    <property type="term" value="F:acetate kinase activity"/>
    <property type="evidence" value="ECO:0007669"/>
    <property type="project" value="TreeGrafter"/>
</dbReference>
<dbReference type="NCBIfam" id="TIGR02707">
    <property type="entry name" value="butyr_kinase"/>
    <property type="match status" value="1"/>
</dbReference>
<keyword evidence="6 9" id="KW-0418">Kinase</keyword>
<keyword evidence="5 9" id="KW-0547">Nucleotide-binding</keyword>
<dbReference type="EC" id="2.7.2.7" evidence="9"/>
<evidence type="ECO:0000256" key="8">
    <source>
        <dbReference type="ARBA" id="ARBA00048596"/>
    </source>
</evidence>
<dbReference type="EMBL" id="QFGA01000002">
    <property type="protein sequence ID" value="TEB05417.1"/>
    <property type="molecule type" value="Genomic_DNA"/>
</dbReference>
<evidence type="ECO:0000256" key="4">
    <source>
        <dbReference type="ARBA" id="ARBA00022679"/>
    </source>
</evidence>
<dbReference type="InterPro" id="IPR011245">
    <property type="entry name" value="Butyrate_kin"/>
</dbReference>
<dbReference type="PROSITE" id="PS01076">
    <property type="entry name" value="ACETATE_KINASE_2"/>
    <property type="match status" value="1"/>
</dbReference>
<keyword evidence="12" id="KW-1185">Reference proteome</keyword>
<evidence type="ECO:0000256" key="9">
    <source>
        <dbReference type="HAMAP-Rule" id="MF_00542"/>
    </source>
</evidence>
<evidence type="ECO:0000313" key="12">
    <source>
        <dbReference type="Proteomes" id="UP000298324"/>
    </source>
</evidence>
<dbReference type="AlphaFoldDB" id="A0A4Y7R9D9"/>
<keyword evidence="7 9" id="KW-0067">ATP-binding</keyword>
<dbReference type="Pfam" id="PF00871">
    <property type="entry name" value="Acetate_kinase"/>
    <property type="match status" value="1"/>
</dbReference>
<sequence>MYKILVINPGSTSTKLAIYDKGKPPVENTIRHDIEKIRQFPNISSQLTFRKEVILEWLNNINVPVASFDAIVTRGGLVKPLVSGAYLVNEAMLADLRAAKYGEHACNLGALIAYDLAKNHSIPCYTVDPAVVDELEPVARLSGNPLFERRTTFHALNQKAVARRAARDLGKRYDECNLVVAHLGGGITVGAHHKGCVIDVNNGVEGEGAFTPERSGGLPAAQLVELCFGGKYTKPEILRMIMGGGGVSAYLGVTDMRQVEELMEQGDKRAALIFEGMGYQVAKEIGAYTAAIGEKVDAIVLTGGIAYSSKMTDLIIARVKLFAPVLVYPGEDENGALAEGAIRVLSGEEVAKVYG</sequence>
<dbReference type="Proteomes" id="UP000298324">
    <property type="component" value="Unassembled WGS sequence"/>
</dbReference>
<dbReference type="RefSeq" id="WP_190240477.1">
    <property type="nucleotide sequence ID" value="NZ_QFGA01000002.1"/>
</dbReference>
<evidence type="ECO:0000313" key="11">
    <source>
        <dbReference type="EMBL" id="TEB05417.1"/>
    </source>
</evidence>
<evidence type="ECO:0000256" key="6">
    <source>
        <dbReference type="ARBA" id="ARBA00022777"/>
    </source>
</evidence>
<evidence type="ECO:0000256" key="10">
    <source>
        <dbReference type="RuleBase" id="RU003835"/>
    </source>
</evidence>
<dbReference type="SUPFAM" id="SSF53067">
    <property type="entry name" value="Actin-like ATPase domain"/>
    <property type="match status" value="2"/>
</dbReference>
<comment type="subcellular location">
    <subcellularLocation>
        <location evidence="1 9">Cytoplasm</location>
    </subcellularLocation>
</comment>
<proteinExistence type="inferred from homology"/>
<dbReference type="PRINTS" id="PR00471">
    <property type="entry name" value="ACETATEKNASE"/>
</dbReference>
<dbReference type="NCBIfam" id="NF002834">
    <property type="entry name" value="PRK03011.1-5"/>
    <property type="match status" value="1"/>
</dbReference>
<evidence type="ECO:0000256" key="3">
    <source>
        <dbReference type="ARBA" id="ARBA00022490"/>
    </source>
</evidence>
<dbReference type="InterPro" id="IPR000890">
    <property type="entry name" value="Aliphatic_acid_kin_short-chain"/>
</dbReference>
<dbReference type="InterPro" id="IPR043129">
    <property type="entry name" value="ATPase_NBD"/>
</dbReference>
<dbReference type="GO" id="GO:0006083">
    <property type="term" value="P:acetate metabolic process"/>
    <property type="evidence" value="ECO:0007669"/>
    <property type="project" value="TreeGrafter"/>
</dbReference>
<name>A0A4Y7R9D9_9FIRM</name>
<comment type="similarity">
    <text evidence="2 9 10">Belongs to the acetokinase family.</text>
</comment>
<keyword evidence="3 9" id="KW-0963">Cytoplasm</keyword>
<organism evidence="11 12">
    <name type="scientific">Pelotomaculum schinkii</name>
    <dbReference type="NCBI Taxonomy" id="78350"/>
    <lineage>
        <taxon>Bacteria</taxon>
        <taxon>Bacillati</taxon>
        <taxon>Bacillota</taxon>
        <taxon>Clostridia</taxon>
        <taxon>Eubacteriales</taxon>
        <taxon>Desulfotomaculaceae</taxon>
        <taxon>Pelotomaculum</taxon>
    </lineage>
</organism>
<dbReference type="CDD" id="cd24011">
    <property type="entry name" value="ASKHA_NBD_BK"/>
    <property type="match status" value="1"/>
</dbReference>
<comment type="catalytic activity">
    <reaction evidence="8 9">
        <text>butanoate + ATP = butanoyl phosphate + ADP</text>
        <dbReference type="Rhea" id="RHEA:13585"/>
        <dbReference type="ChEBI" id="CHEBI:17968"/>
        <dbReference type="ChEBI" id="CHEBI:30616"/>
        <dbReference type="ChEBI" id="CHEBI:58079"/>
        <dbReference type="ChEBI" id="CHEBI:456216"/>
        <dbReference type="EC" id="2.7.2.7"/>
    </reaction>
</comment>
<dbReference type="HAMAP" id="MF_00542">
    <property type="entry name" value="Butyrate_kinase"/>
    <property type="match status" value="1"/>
</dbReference>
<dbReference type="GO" id="GO:0005524">
    <property type="term" value="F:ATP binding"/>
    <property type="evidence" value="ECO:0007669"/>
    <property type="project" value="UniProtKB-KW"/>
</dbReference>
<dbReference type="Gene3D" id="3.30.420.40">
    <property type="match status" value="2"/>
</dbReference>
<protein>
    <recommendedName>
        <fullName evidence="9">Probable butyrate kinase</fullName>
        <shortName evidence="9">BK</shortName>
        <ecNumber evidence="9">2.7.2.7</ecNumber>
    </recommendedName>
    <alternativeName>
        <fullName evidence="9">Branched-chain carboxylic acid kinase</fullName>
    </alternativeName>
</protein>
<dbReference type="InterPro" id="IPR023865">
    <property type="entry name" value="Aliphatic_acid_kinase_CS"/>
</dbReference>
<comment type="caution">
    <text evidence="11">The sequence shown here is derived from an EMBL/GenBank/DDBJ whole genome shotgun (WGS) entry which is preliminary data.</text>
</comment>
<accession>A0A4Y7R9D9</accession>
<evidence type="ECO:0000256" key="5">
    <source>
        <dbReference type="ARBA" id="ARBA00022741"/>
    </source>
</evidence>
<dbReference type="PIRSF" id="PIRSF036458">
    <property type="entry name" value="Butyrate_kin"/>
    <property type="match status" value="1"/>
</dbReference>
<gene>
    <name evidence="11" type="primary">buk2</name>
    <name evidence="9" type="synonym">buk</name>
    <name evidence="11" type="ORF">Psch_02458</name>
</gene>
<evidence type="ECO:0000256" key="2">
    <source>
        <dbReference type="ARBA" id="ARBA00008748"/>
    </source>
</evidence>
<dbReference type="PANTHER" id="PTHR21060:SF3">
    <property type="entry name" value="BUTYRATE KINASE 2-RELATED"/>
    <property type="match status" value="1"/>
</dbReference>
<dbReference type="PANTHER" id="PTHR21060">
    <property type="entry name" value="ACETATE KINASE"/>
    <property type="match status" value="1"/>
</dbReference>